<name>A0A5J9TYJ4_9POAL</name>
<comment type="caution">
    <text evidence="2">The sequence shown here is derived from an EMBL/GenBank/DDBJ whole genome shotgun (WGS) entry which is preliminary data.</text>
</comment>
<protein>
    <recommendedName>
        <fullName evidence="4">PDZ domain-containing protein</fullName>
    </recommendedName>
</protein>
<proteinExistence type="predicted"/>
<evidence type="ECO:0000313" key="2">
    <source>
        <dbReference type="EMBL" id="TVU16464.1"/>
    </source>
</evidence>
<dbReference type="Gene3D" id="2.40.10.120">
    <property type="match status" value="1"/>
</dbReference>
<dbReference type="PANTHER" id="PTHR47389:SF4">
    <property type="entry name" value="OS09G0436400 PROTEIN"/>
    <property type="match status" value="1"/>
</dbReference>
<keyword evidence="3" id="KW-1185">Reference proteome</keyword>
<dbReference type="Pfam" id="PF13365">
    <property type="entry name" value="Trypsin_2"/>
    <property type="match status" value="1"/>
</dbReference>
<feature type="non-terminal residue" evidence="2">
    <location>
        <position position="456"/>
    </location>
</feature>
<evidence type="ECO:0008006" key="4">
    <source>
        <dbReference type="Google" id="ProtNLM"/>
    </source>
</evidence>
<feature type="non-terminal residue" evidence="2">
    <location>
        <position position="1"/>
    </location>
</feature>
<feature type="region of interest" description="Disordered" evidence="1">
    <location>
        <begin position="138"/>
        <end position="159"/>
    </location>
</feature>
<gene>
    <name evidence="2" type="ORF">EJB05_40030</name>
</gene>
<feature type="region of interest" description="Disordered" evidence="1">
    <location>
        <begin position="1"/>
        <end position="120"/>
    </location>
</feature>
<dbReference type="Proteomes" id="UP000324897">
    <property type="component" value="Unassembled WGS sequence"/>
</dbReference>
<feature type="compositionally biased region" description="Basic and acidic residues" evidence="1">
    <location>
        <begin position="81"/>
        <end position="103"/>
    </location>
</feature>
<feature type="compositionally biased region" description="Basic and acidic residues" evidence="1">
    <location>
        <begin position="145"/>
        <end position="159"/>
    </location>
</feature>
<organism evidence="2 3">
    <name type="scientific">Eragrostis curvula</name>
    <name type="common">weeping love grass</name>
    <dbReference type="NCBI Taxonomy" id="38414"/>
    <lineage>
        <taxon>Eukaryota</taxon>
        <taxon>Viridiplantae</taxon>
        <taxon>Streptophyta</taxon>
        <taxon>Embryophyta</taxon>
        <taxon>Tracheophyta</taxon>
        <taxon>Spermatophyta</taxon>
        <taxon>Magnoliopsida</taxon>
        <taxon>Liliopsida</taxon>
        <taxon>Poales</taxon>
        <taxon>Poaceae</taxon>
        <taxon>PACMAD clade</taxon>
        <taxon>Chloridoideae</taxon>
        <taxon>Eragrostideae</taxon>
        <taxon>Eragrostidinae</taxon>
        <taxon>Eragrostis</taxon>
    </lineage>
</organism>
<dbReference type="Gramene" id="TVU16464">
    <property type="protein sequence ID" value="TVU16464"/>
    <property type="gene ID" value="EJB05_40030"/>
</dbReference>
<reference evidence="2 3" key="1">
    <citation type="journal article" date="2019" name="Sci. Rep.">
        <title>A high-quality genome of Eragrostis curvula grass provides insights into Poaceae evolution and supports new strategies to enhance forage quality.</title>
        <authorList>
            <person name="Carballo J."/>
            <person name="Santos B.A.C.M."/>
            <person name="Zappacosta D."/>
            <person name="Garbus I."/>
            <person name="Selva J.P."/>
            <person name="Gallo C.A."/>
            <person name="Diaz A."/>
            <person name="Albertini E."/>
            <person name="Caccamo M."/>
            <person name="Echenique V."/>
        </authorList>
    </citation>
    <scope>NUCLEOTIDE SEQUENCE [LARGE SCALE GENOMIC DNA]</scope>
    <source>
        <strain evidence="3">cv. Victoria</strain>
        <tissue evidence="2">Leaf</tissue>
    </source>
</reference>
<dbReference type="AlphaFoldDB" id="A0A5J9TYJ4"/>
<dbReference type="SUPFAM" id="SSF50156">
    <property type="entry name" value="PDZ domain-like"/>
    <property type="match status" value="1"/>
</dbReference>
<dbReference type="InterPro" id="IPR009003">
    <property type="entry name" value="Peptidase_S1_PA"/>
</dbReference>
<dbReference type="InterPro" id="IPR036034">
    <property type="entry name" value="PDZ_sf"/>
</dbReference>
<evidence type="ECO:0000256" key="1">
    <source>
        <dbReference type="SAM" id="MobiDB-lite"/>
    </source>
</evidence>
<dbReference type="PANTHER" id="PTHR47389">
    <property type="entry name" value="OS09G0436400 PROTEIN"/>
    <property type="match status" value="1"/>
</dbReference>
<feature type="compositionally biased region" description="Basic and acidic residues" evidence="1">
    <location>
        <begin position="49"/>
        <end position="61"/>
    </location>
</feature>
<feature type="compositionally biased region" description="Basic and acidic residues" evidence="1">
    <location>
        <begin position="29"/>
        <end position="42"/>
    </location>
</feature>
<dbReference type="OrthoDB" id="689839at2759"/>
<dbReference type="Gene3D" id="2.30.42.10">
    <property type="match status" value="1"/>
</dbReference>
<sequence length="456" mass="49932">MSSDPPAPGSGPSEEGLAAGHVSDEKDEAEAVCHVSEEKAADEVASDGDQARHGSELESPGKRSQVSTEGRQPIGPVPKKAKQEQAEAEKGMKKLVTTKEKAQHTKTSAAGEGYSVSPAESVSSHPQFAIRHIPNPRFKLPTMRKPKDPETTKAVRRQDKKMVMDAARSIVSVSSIGHDGVKIQQCSGIVICQRECKVIIATCSIVVCDMDELLDPLPKLSIRLADADRTVLEGTLVFFNYHYDLVLLEIEAPFPVHFVSIGSCPQYDQEIYALARGEESELMVRHGKIDCLGESDHLGRDYYVFLSCEIPQEGTGGPVVDLKGRTVGMAFSLSPSPAVISITTIKICTDMWLQFGRIARPLHGLSLRLLELLDLELQEEIYRCHGISTGFIVDKVSYDSAAESLGIEYGDVICSFDDQHVWAPTLPQVNLISPEDYLLNLGRTFLENPNSTFELK</sequence>
<accession>A0A5J9TYJ4</accession>
<dbReference type="EMBL" id="RWGY01000031">
    <property type="protein sequence ID" value="TVU16464.1"/>
    <property type="molecule type" value="Genomic_DNA"/>
</dbReference>
<dbReference type="SUPFAM" id="SSF50494">
    <property type="entry name" value="Trypsin-like serine proteases"/>
    <property type="match status" value="1"/>
</dbReference>
<evidence type="ECO:0000313" key="3">
    <source>
        <dbReference type="Proteomes" id="UP000324897"/>
    </source>
</evidence>